<accession>A0A314YUA9</accession>
<dbReference type="EMBL" id="PJQY01000729">
    <property type="protein sequence ID" value="PQQ08398.1"/>
    <property type="molecule type" value="Genomic_DNA"/>
</dbReference>
<sequence>MTESENIEMEEIDEVERGGKARSRMKGPYQWPCTHDHCEGLKRQDISFAEVKLCSGNERWGAADVWVRSGGGGGGGDSS</sequence>
<evidence type="ECO:0000256" key="1">
    <source>
        <dbReference type="SAM" id="MobiDB-lite"/>
    </source>
</evidence>
<name>A0A314YUA9_PRUYE</name>
<gene>
    <name evidence="2" type="ORF">Pyn_40188</name>
</gene>
<organism evidence="2 3">
    <name type="scientific">Prunus yedoensis var. nudiflora</name>
    <dbReference type="NCBI Taxonomy" id="2094558"/>
    <lineage>
        <taxon>Eukaryota</taxon>
        <taxon>Viridiplantae</taxon>
        <taxon>Streptophyta</taxon>
        <taxon>Embryophyta</taxon>
        <taxon>Tracheophyta</taxon>
        <taxon>Spermatophyta</taxon>
        <taxon>Magnoliopsida</taxon>
        <taxon>eudicotyledons</taxon>
        <taxon>Gunneridae</taxon>
        <taxon>Pentapetalae</taxon>
        <taxon>rosids</taxon>
        <taxon>fabids</taxon>
        <taxon>Rosales</taxon>
        <taxon>Rosaceae</taxon>
        <taxon>Amygdaloideae</taxon>
        <taxon>Amygdaleae</taxon>
        <taxon>Prunus</taxon>
    </lineage>
</organism>
<comment type="caution">
    <text evidence="2">The sequence shown here is derived from an EMBL/GenBank/DDBJ whole genome shotgun (WGS) entry which is preliminary data.</text>
</comment>
<evidence type="ECO:0000313" key="2">
    <source>
        <dbReference type="EMBL" id="PQQ08398.1"/>
    </source>
</evidence>
<feature type="compositionally biased region" description="Acidic residues" evidence="1">
    <location>
        <begin position="1"/>
        <end position="14"/>
    </location>
</feature>
<reference evidence="2 3" key="1">
    <citation type="submission" date="2018-02" db="EMBL/GenBank/DDBJ databases">
        <title>Draft genome of wild Prunus yedoensis var. nudiflora.</title>
        <authorList>
            <person name="Baek S."/>
            <person name="Kim J.-H."/>
            <person name="Choi K."/>
            <person name="Kim G.-B."/>
            <person name="Cho A."/>
            <person name="Jang H."/>
            <person name="Shin C.-H."/>
            <person name="Yu H.-J."/>
            <person name="Mun J.-H."/>
        </authorList>
    </citation>
    <scope>NUCLEOTIDE SEQUENCE [LARGE SCALE GENOMIC DNA]</scope>
    <source>
        <strain evidence="3">cv. Jeju island</strain>
        <tissue evidence="2">Leaf</tissue>
    </source>
</reference>
<dbReference type="AlphaFoldDB" id="A0A314YUA9"/>
<feature type="region of interest" description="Disordered" evidence="1">
    <location>
        <begin position="1"/>
        <end position="29"/>
    </location>
</feature>
<evidence type="ECO:0000313" key="3">
    <source>
        <dbReference type="Proteomes" id="UP000250321"/>
    </source>
</evidence>
<protein>
    <submittedName>
        <fullName evidence="2">Uncharacterized protein</fullName>
    </submittedName>
</protein>
<proteinExistence type="predicted"/>
<keyword evidence="3" id="KW-1185">Reference proteome</keyword>
<dbReference type="Proteomes" id="UP000250321">
    <property type="component" value="Unassembled WGS sequence"/>
</dbReference>